<dbReference type="AlphaFoldDB" id="A0A5P2G2R6"/>
<organism evidence="3 4">
    <name type="scientific">Rhizosphaericola mali</name>
    <dbReference type="NCBI Taxonomy" id="2545455"/>
    <lineage>
        <taxon>Bacteria</taxon>
        <taxon>Pseudomonadati</taxon>
        <taxon>Bacteroidota</taxon>
        <taxon>Chitinophagia</taxon>
        <taxon>Chitinophagales</taxon>
        <taxon>Chitinophagaceae</taxon>
        <taxon>Rhizosphaericola</taxon>
    </lineage>
</organism>
<dbReference type="EMBL" id="CP044016">
    <property type="protein sequence ID" value="QES89008.1"/>
    <property type="molecule type" value="Genomic_DNA"/>
</dbReference>
<dbReference type="InterPro" id="IPR010131">
    <property type="entry name" value="MdtP/NodT-like"/>
</dbReference>
<evidence type="ECO:0000256" key="2">
    <source>
        <dbReference type="SAM" id="SignalP"/>
    </source>
</evidence>
<feature type="chain" id="PRO_5024456958" evidence="2">
    <location>
        <begin position="22"/>
        <end position="428"/>
    </location>
</feature>
<dbReference type="Gene3D" id="1.20.1600.10">
    <property type="entry name" value="Outer membrane efflux proteins (OEP)"/>
    <property type="match status" value="1"/>
</dbReference>
<dbReference type="PANTHER" id="PTHR30203">
    <property type="entry name" value="OUTER MEMBRANE CATION EFFLUX PROTEIN"/>
    <property type="match status" value="1"/>
</dbReference>
<name>A0A5P2G2R6_9BACT</name>
<dbReference type="RefSeq" id="WP_131329954.1">
    <property type="nucleotide sequence ID" value="NZ_CP044016.1"/>
</dbReference>
<evidence type="ECO:0000256" key="1">
    <source>
        <dbReference type="SAM" id="Coils"/>
    </source>
</evidence>
<protein>
    <submittedName>
        <fullName evidence="3">TolC family protein</fullName>
    </submittedName>
</protein>
<evidence type="ECO:0000313" key="3">
    <source>
        <dbReference type="EMBL" id="QES89008.1"/>
    </source>
</evidence>
<keyword evidence="4" id="KW-1185">Reference proteome</keyword>
<dbReference type="GO" id="GO:0015562">
    <property type="term" value="F:efflux transmembrane transporter activity"/>
    <property type="evidence" value="ECO:0007669"/>
    <property type="project" value="InterPro"/>
</dbReference>
<accession>A0A5P2G2R6</accession>
<dbReference type="OrthoDB" id="9791261at2"/>
<dbReference type="SUPFAM" id="SSF56954">
    <property type="entry name" value="Outer membrane efflux proteins (OEP)"/>
    <property type="match status" value="1"/>
</dbReference>
<keyword evidence="2" id="KW-0732">Signal</keyword>
<feature type="coiled-coil region" evidence="1">
    <location>
        <begin position="254"/>
        <end position="281"/>
    </location>
</feature>
<dbReference type="Proteomes" id="UP000292424">
    <property type="component" value="Chromosome"/>
</dbReference>
<feature type="signal peptide" evidence="2">
    <location>
        <begin position="1"/>
        <end position="21"/>
    </location>
</feature>
<proteinExistence type="predicted"/>
<gene>
    <name evidence="3" type="ORF">E0W69_010185</name>
</gene>
<sequence>MHKIFLISCCTFFVFAFNLFGKIDAQSISTDTVSLNIDSLESRFVRNNLDLLASRYNVDIQKAQIIQAKLFPNPNVSLQQVAYNQYSKSVLPFSKNGEFVGQVSQLIQLAGKRNKSVKLAAANANLSEIQFQDLLRTLKYTLQSDFYNLYYLQQSSKAYNTEITSLQNLVKAFDTQKGNGYISEKEIVRVRAQLYSILSEYNDLLNNMNDLQSEMRVIIAQPRINLVPVVSDEIIGRYSPTTYSLQAFMDSAMNNRTDLKIAKANTNINNLNLNYQKALAVPDLTALFNYDQQGGYLIHQYQVGVSMDLPFFSRNQGNIKAAHRSIDMSKVTESSTTLNIQETVYRALQKSLDVDKMYQKVDTSFEGDFKRLQNQVLINYQKRNLGLLDFLDFYESYKENILNMNQLRYERIQSFVDLNYYTATNFFQ</sequence>
<dbReference type="KEGG" id="arac:E0W69_010185"/>
<dbReference type="PANTHER" id="PTHR30203:SF23">
    <property type="entry name" value="OUTER MEMBRANE EFFLUX PROTEIN"/>
    <property type="match status" value="1"/>
</dbReference>
<reference evidence="3 4" key="1">
    <citation type="submission" date="2019-09" db="EMBL/GenBank/DDBJ databases">
        <title>Complete genome sequence of Arachidicoccus sp. B3-10 isolated from apple orchard soil.</title>
        <authorList>
            <person name="Kim H.S."/>
            <person name="Han K.-I."/>
            <person name="Suh M.K."/>
            <person name="Lee K.C."/>
            <person name="Eom M.K."/>
            <person name="Kim J.-S."/>
            <person name="Kang S.W."/>
            <person name="Sin Y."/>
            <person name="Lee J.-S."/>
        </authorList>
    </citation>
    <scope>NUCLEOTIDE SEQUENCE [LARGE SCALE GENOMIC DNA]</scope>
    <source>
        <strain evidence="3 4">B3-10</strain>
    </source>
</reference>
<keyword evidence="1" id="KW-0175">Coiled coil</keyword>
<evidence type="ECO:0000313" key="4">
    <source>
        <dbReference type="Proteomes" id="UP000292424"/>
    </source>
</evidence>